<accession>A0A6J4P5V8</accession>
<protein>
    <submittedName>
        <fullName evidence="2">Nucleoside ABC transporter, permease protein 1</fullName>
    </submittedName>
</protein>
<feature type="non-terminal residue" evidence="2">
    <location>
        <position position="385"/>
    </location>
</feature>
<feature type="region of interest" description="Disordered" evidence="1">
    <location>
        <begin position="361"/>
        <end position="385"/>
    </location>
</feature>
<proteinExistence type="predicted"/>
<feature type="non-terminal residue" evidence="2">
    <location>
        <position position="1"/>
    </location>
</feature>
<feature type="compositionally biased region" description="Basic and acidic residues" evidence="1">
    <location>
        <begin position="82"/>
        <end position="91"/>
    </location>
</feature>
<name>A0A6J4P5V8_9ACTN</name>
<dbReference type="EMBL" id="CADCUZ010000041">
    <property type="protein sequence ID" value="CAA9406990.1"/>
    <property type="molecule type" value="Genomic_DNA"/>
</dbReference>
<feature type="region of interest" description="Disordered" evidence="1">
    <location>
        <begin position="186"/>
        <end position="239"/>
    </location>
</feature>
<evidence type="ECO:0000313" key="2">
    <source>
        <dbReference type="EMBL" id="CAA9406990.1"/>
    </source>
</evidence>
<feature type="compositionally biased region" description="Gly residues" evidence="1">
    <location>
        <begin position="144"/>
        <end position="156"/>
    </location>
</feature>
<reference evidence="2" key="1">
    <citation type="submission" date="2020-02" db="EMBL/GenBank/DDBJ databases">
        <authorList>
            <person name="Meier V. D."/>
        </authorList>
    </citation>
    <scope>NUCLEOTIDE SEQUENCE</scope>
    <source>
        <strain evidence="2">AVDCRST_MAG55</strain>
    </source>
</reference>
<organism evidence="2">
    <name type="scientific">uncultured Rubrobacteraceae bacterium</name>
    <dbReference type="NCBI Taxonomy" id="349277"/>
    <lineage>
        <taxon>Bacteria</taxon>
        <taxon>Bacillati</taxon>
        <taxon>Actinomycetota</taxon>
        <taxon>Rubrobacteria</taxon>
        <taxon>Rubrobacterales</taxon>
        <taxon>Rubrobacteraceae</taxon>
        <taxon>environmental samples</taxon>
    </lineage>
</organism>
<feature type="region of interest" description="Disordered" evidence="1">
    <location>
        <begin position="82"/>
        <end position="165"/>
    </location>
</feature>
<sequence length="385" mass="41027">APSAWQPRGVAALPARRHLHLIRHRRGHNAGDRLQPRRGLHRALRGGVRVAGLSGTHSSLRAEDHRRGPFPRGHRLARRHRADASEHDAARLHGPRCGRGVSGGALQHRGRGAVLHGRDGRGLAWRGARVSGTGCDPRGPRGLRPGGLPVGRGPRGLEGVLRGSRGHHDDHAELYSDLPHLLLDTGAARPFGPDSGHGAHRGVGQDPDPGRGPGAGELRDPAGPAGGGRRVPAPVADEDGFRAQGGRALAGGCELRRDRHRPEHHPRARHRRRFRGPRRRGGGYGRLRQHGPAVRAQRGLQRHRGGPVGAQPSCRGRARGDRLRGARLRGAADAVRHAGAAGPDDRAARCDLALRDGDEACRAHPRQARPGSGDRDAPGEGARVV</sequence>
<feature type="region of interest" description="Disordered" evidence="1">
    <location>
        <begin position="257"/>
        <end position="323"/>
    </location>
</feature>
<feature type="compositionally biased region" description="Basic residues" evidence="1">
    <location>
        <begin position="262"/>
        <end position="281"/>
    </location>
</feature>
<gene>
    <name evidence="2" type="ORF">AVDCRST_MAG55-1067</name>
</gene>
<evidence type="ECO:0000256" key="1">
    <source>
        <dbReference type="SAM" id="MobiDB-lite"/>
    </source>
</evidence>
<dbReference type="AlphaFoldDB" id="A0A6J4P5V8"/>